<keyword evidence="3" id="KW-1185">Reference proteome</keyword>
<gene>
    <name evidence="2" type="ORF">SAMN06265367_102535</name>
</gene>
<name>A0ABY1NR00_9BACT</name>
<sequence length="44" mass="4814">MANSSEFKTSGHPSSVFQPDGKENRGKRIIELQDKALSQLLVVA</sequence>
<comment type="caution">
    <text evidence="2">The sequence shown here is derived from an EMBL/GenBank/DDBJ whole genome shotgun (WGS) entry which is preliminary data.</text>
</comment>
<protein>
    <submittedName>
        <fullName evidence="2">Uncharacterized protein</fullName>
    </submittedName>
</protein>
<feature type="compositionally biased region" description="Polar residues" evidence="1">
    <location>
        <begin position="1"/>
        <end position="17"/>
    </location>
</feature>
<dbReference type="Proteomes" id="UP001157915">
    <property type="component" value="Unassembled WGS sequence"/>
</dbReference>
<organism evidence="2 3">
    <name type="scientific">Algoriphagus winogradskyi</name>
    <dbReference type="NCBI Taxonomy" id="237017"/>
    <lineage>
        <taxon>Bacteria</taxon>
        <taxon>Pseudomonadati</taxon>
        <taxon>Bacteroidota</taxon>
        <taxon>Cytophagia</taxon>
        <taxon>Cytophagales</taxon>
        <taxon>Cyclobacteriaceae</taxon>
        <taxon>Algoriphagus</taxon>
    </lineage>
</organism>
<evidence type="ECO:0000313" key="3">
    <source>
        <dbReference type="Proteomes" id="UP001157915"/>
    </source>
</evidence>
<evidence type="ECO:0000256" key="1">
    <source>
        <dbReference type="SAM" id="MobiDB-lite"/>
    </source>
</evidence>
<dbReference type="EMBL" id="FXUA01000002">
    <property type="protein sequence ID" value="SMP15953.1"/>
    <property type="molecule type" value="Genomic_DNA"/>
</dbReference>
<reference evidence="2 3" key="1">
    <citation type="submission" date="2017-05" db="EMBL/GenBank/DDBJ databases">
        <authorList>
            <person name="Varghese N."/>
            <person name="Submissions S."/>
        </authorList>
    </citation>
    <scope>NUCLEOTIDE SEQUENCE [LARGE SCALE GENOMIC DNA]</scope>
    <source>
        <strain evidence="2 3">DSM 15360</strain>
    </source>
</reference>
<proteinExistence type="predicted"/>
<evidence type="ECO:0000313" key="2">
    <source>
        <dbReference type="EMBL" id="SMP15953.1"/>
    </source>
</evidence>
<feature type="region of interest" description="Disordered" evidence="1">
    <location>
        <begin position="1"/>
        <end position="27"/>
    </location>
</feature>
<accession>A0ABY1NR00</accession>